<feature type="region of interest" description="Disordered" evidence="2">
    <location>
        <begin position="585"/>
        <end position="612"/>
    </location>
</feature>
<feature type="compositionally biased region" description="Polar residues" evidence="2">
    <location>
        <begin position="678"/>
        <end position="689"/>
    </location>
</feature>
<dbReference type="OrthoDB" id="10037468at2759"/>
<dbReference type="AlphaFoldDB" id="A0A210PW69"/>
<feature type="region of interest" description="Disordered" evidence="2">
    <location>
        <begin position="286"/>
        <end position="322"/>
    </location>
</feature>
<name>A0A210PW69_MIZYE</name>
<organism evidence="3 4">
    <name type="scientific">Mizuhopecten yessoensis</name>
    <name type="common">Japanese scallop</name>
    <name type="synonym">Patinopecten yessoensis</name>
    <dbReference type="NCBI Taxonomy" id="6573"/>
    <lineage>
        <taxon>Eukaryota</taxon>
        <taxon>Metazoa</taxon>
        <taxon>Spiralia</taxon>
        <taxon>Lophotrochozoa</taxon>
        <taxon>Mollusca</taxon>
        <taxon>Bivalvia</taxon>
        <taxon>Autobranchia</taxon>
        <taxon>Pteriomorphia</taxon>
        <taxon>Pectinida</taxon>
        <taxon>Pectinoidea</taxon>
        <taxon>Pectinidae</taxon>
        <taxon>Mizuhopecten</taxon>
    </lineage>
</organism>
<evidence type="ECO:0000313" key="4">
    <source>
        <dbReference type="Proteomes" id="UP000242188"/>
    </source>
</evidence>
<feature type="compositionally biased region" description="Acidic residues" evidence="2">
    <location>
        <begin position="431"/>
        <end position="448"/>
    </location>
</feature>
<comment type="caution">
    <text evidence="3">The sequence shown here is derived from an EMBL/GenBank/DDBJ whole genome shotgun (WGS) entry which is preliminary data.</text>
</comment>
<proteinExistence type="predicted"/>
<feature type="compositionally biased region" description="Polar residues" evidence="2">
    <location>
        <begin position="296"/>
        <end position="307"/>
    </location>
</feature>
<feature type="compositionally biased region" description="Polar residues" evidence="2">
    <location>
        <begin position="29"/>
        <end position="42"/>
    </location>
</feature>
<feature type="coiled-coil region" evidence="1">
    <location>
        <begin position="214"/>
        <end position="269"/>
    </location>
</feature>
<reference evidence="3 4" key="1">
    <citation type="journal article" date="2017" name="Nat. Ecol. Evol.">
        <title>Scallop genome provides insights into evolution of bilaterian karyotype and development.</title>
        <authorList>
            <person name="Wang S."/>
            <person name="Zhang J."/>
            <person name="Jiao W."/>
            <person name="Li J."/>
            <person name="Xun X."/>
            <person name="Sun Y."/>
            <person name="Guo X."/>
            <person name="Huan P."/>
            <person name="Dong B."/>
            <person name="Zhang L."/>
            <person name="Hu X."/>
            <person name="Sun X."/>
            <person name="Wang J."/>
            <person name="Zhao C."/>
            <person name="Wang Y."/>
            <person name="Wang D."/>
            <person name="Huang X."/>
            <person name="Wang R."/>
            <person name="Lv J."/>
            <person name="Li Y."/>
            <person name="Zhang Z."/>
            <person name="Liu B."/>
            <person name="Lu W."/>
            <person name="Hui Y."/>
            <person name="Liang J."/>
            <person name="Zhou Z."/>
            <person name="Hou R."/>
            <person name="Li X."/>
            <person name="Liu Y."/>
            <person name="Li H."/>
            <person name="Ning X."/>
            <person name="Lin Y."/>
            <person name="Zhao L."/>
            <person name="Xing Q."/>
            <person name="Dou J."/>
            <person name="Li Y."/>
            <person name="Mao J."/>
            <person name="Guo H."/>
            <person name="Dou H."/>
            <person name="Li T."/>
            <person name="Mu C."/>
            <person name="Jiang W."/>
            <person name="Fu Q."/>
            <person name="Fu X."/>
            <person name="Miao Y."/>
            <person name="Liu J."/>
            <person name="Yu Q."/>
            <person name="Li R."/>
            <person name="Liao H."/>
            <person name="Li X."/>
            <person name="Kong Y."/>
            <person name="Jiang Z."/>
            <person name="Chourrout D."/>
            <person name="Li R."/>
            <person name="Bao Z."/>
        </authorList>
    </citation>
    <scope>NUCLEOTIDE SEQUENCE [LARGE SCALE GENOMIC DNA]</scope>
    <source>
        <strain evidence="3 4">PY_sf001</strain>
    </source>
</reference>
<gene>
    <name evidence="3" type="ORF">KP79_PYT23238</name>
</gene>
<feature type="region of interest" description="Disordered" evidence="2">
    <location>
        <begin position="411"/>
        <end position="477"/>
    </location>
</feature>
<keyword evidence="1" id="KW-0175">Coiled coil</keyword>
<feature type="compositionally biased region" description="Basic and acidic residues" evidence="2">
    <location>
        <begin position="52"/>
        <end position="71"/>
    </location>
</feature>
<feature type="region of interest" description="Disordered" evidence="2">
    <location>
        <begin position="669"/>
        <end position="689"/>
    </location>
</feature>
<keyword evidence="4" id="KW-1185">Reference proteome</keyword>
<accession>A0A210PW69</accession>
<feature type="compositionally biased region" description="Basic and acidic residues" evidence="2">
    <location>
        <begin position="1030"/>
        <end position="1041"/>
    </location>
</feature>
<feature type="region of interest" description="Disordered" evidence="2">
    <location>
        <begin position="341"/>
        <end position="387"/>
    </location>
</feature>
<evidence type="ECO:0000256" key="2">
    <source>
        <dbReference type="SAM" id="MobiDB-lite"/>
    </source>
</evidence>
<feature type="region of interest" description="Disordered" evidence="2">
    <location>
        <begin position="843"/>
        <end position="871"/>
    </location>
</feature>
<feature type="compositionally biased region" description="Basic and acidic residues" evidence="2">
    <location>
        <begin position="95"/>
        <end position="110"/>
    </location>
</feature>
<dbReference type="PANTHER" id="PTHR37915:SF3">
    <property type="match status" value="1"/>
</dbReference>
<feature type="region of interest" description="Disordered" evidence="2">
    <location>
        <begin position="996"/>
        <end position="1090"/>
    </location>
</feature>
<evidence type="ECO:0000313" key="3">
    <source>
        <dbReference type="EMBL" id="OWF40738.1"/>
    </source>
</evidence>
<protein>
    <submittedName>
        <fullName evidence="3">Uncharacterized protein</fullName>
    </submittedName>
</protein>
<evidence type="ECO:0000256" key="1">
    <source>
        <dbReference type="SAM" id="Coils"/>
    </source>
</evidence>
<dbReference type="Proteomes" id="UP000242188">
    <property type="component" value="Unassembled WGS sequence"/>
</dbReference>
<sequence>MAAVQIVQYMDLRFTIDSNPPTYDYINYEGSTGDSRPTTEIESQPPDAEDGGISRDSSRQESRPSTKDTRSSKGAPAKVTVTRTTPAAKTVTKPSKQESKSPVKPVKETADASIQDEGGDPGSAHAETRQSKRARSTLETVKESDLNGEFDDAFDLTDESSWAMVPVETVPGRFLQYRKMTIRKLSEVEEQLGLTVAKTQRKVTTLKSQFQEHKSKWETERKVLIEQVEQAQKLQTEAEKEADVAMTQLEEFINEQERLEEEEEVKRQEVVKGVSKPVMVSIPTQHDEDETMESEVMTSGSPQTLTPVQPEAETGAPPPTFIQSEESEHELTNLMQQTDDAKVQEIKARKSSGALSAPPAVEPESEPRDKTQTQIVPKSKTEDEIRATSALSRASLRKEYRNKLGEVRAAVEDRRTKSPAISIPSQRSLEDDQLIDEDDDDDIPYNDIEELKKEQTMEMGTSPPPGQKGQSSSRLSQISGDHPIVTEYLRLYEGVVEFRGILSKLMVDRDMLQPSEILEDIDMMKFNGTGKVEPQLEHMTHNVFHVFEEIITVLSSLLLADREPMVSSLTGGGMMMSRDTTQAMVGPKSAESGRGPTVTRASHHSQFSAKSDVSERIALRELQEQYDRLQHQLTGETRKHDEQLRHNTVVMMEMQDTINDLQRELSNLGRSSSRLRPQSDTTSPHGTTDSAVMFTRLDSERNCKIMKRAVNDQKMEADKYKDALVKMEDYVGLPAQRFAHLVRKYVHHSRMKEIEENVKKSKSLNENVFEILDKMEALQNERAKTWADKMDQMGSERLRLANLLMETLDSIEQESGIFLIKPMYSYRGRDIKDARYGGKLTRPMRSQRNLSPHRENLSSFAPAPTPASNMRLIRGQPVPTTQSMTHEIMPKHEAPRPLEGDEGGITGASLNWVGTSQKQTWSMNSSVVRGDPENFLSSQNPNAMNTPRILELDINRMLIGQNTISSKITQPGLTEDRLVNASQNNLRSYITVNRPTALPGNARPRSFASSATKEFVPPSSPVSQNTKRVRMSDGDMSRTDMSRNMTNTPPLPPIGSASSREIHGEPPRSPPGSSMRQSPPHVQEVISPLK</sequence>
<dbReference type="PANTHER" id="PTHR37915">
    <property type="match status" value="1"/>
</dbReference>
<feature type="region of interest" description="Disordered" evidence="2">
    <location>
        <begin position="19"/>
        <end position="144"/>
    </location>
</feature>
<dbReference type="EMBL" id="NEDP02005452">
    <property type="protein sequence ID" value="OWF40738.1"/>
    <property type="molecule type" value="Genomic_DNA"/>
</dbReference>